<evidence type="ECO:0000313" key="1">
    <source>
        <dbReference type="EMBL" id="RKW71708.1"/>
    </source>
</evidence>
<protein>
    <submittedName>
        <fullName evidence="1">GIY-YIG nuclease family protein</fullName>
    </submittedName>
</protein>
<name>A0A496PME6_9MICC</name>
<evidence type="ECO:0000313" key="2">
    <source>
        <dbReference type="Proteomes" id="UP000273119"/>
    </source>
</evidence>
<dbReference type="SUPFAM" id="SSF82771">
    <property type="entry name" value="GIY-YIG endonuclease"/>
    <property type="match status" value="1"/>
</dbReference>
<proteinExistence type="predicted"/>
<dbReference type="CDD" id="cd10446">
    <property type="entry name" value="GIY-YIG_unchar_1"/>
    <property type="match status" value="1"/>
</dbReference>
<dbReference type="EMBL" id="QQXL01000001">
    <property type="protein sequence ID" value="RKW71708.1"/>
    <property type="molecule type" value="Genomic_DNA"/>
</dbReference>
<dbReference type="RefSeq" id="WP_121483971.1">
    <property type="nucleotide sequence ID" value="NZ_QQXL01000001.1"/>
</dbReference>
<dbReference type="AlphaFoldDB" id="A0A496PME6"/>
<reference evidence="1 2" key="1">
    <citation type="submission" date="2018-07" db="EMBL/GenBank/DDBJ databases">
        <title>Arthrobacter sp. nov., isolated from raw cow's milk with high bacterial count.</title>
        <authorList>
            <person name="Hahne J."/>
            <person name="Isele D."/>
            <person name="Lipski A."/>
        </authorList>
    </citation>
    <scope>NUCLEOTIDE SEQUENCE [LARGE SCALE GENOMIC DNA]</scope>
    <source>
        <strain evidence="1 2">JZ R-183</strain>
    </source>
</reference>
<organism evidence="1 2">
    <name type="scientific">Galactobacter caseinivorans</name>
    <dbReference type="NCBI Taxonomy" id="2676123"/>
    <lineage>
        <taxon>Bacteria</taxon>
        <taxon>Bacillati</taxon>
        <taxon>Actinomycetota</taxon>
        <taxon>Actinomycetes</taxon>
        <taxon>Micrococcales</taxon>
        <taxon>Micrococcaceae</taxon>
        <taxon>Galactobacter</taxon>
    </lineage>
</organism>
<gene>
    <name evidence="1" type="ORF">DWQ67_02425</name>
</gene>
<dbReference type="Gene3D" id="3.40.1440.10">
    <property type="entry name" value="GIY-YIG endonuclease"/>
    <property type="match status" value="1"/>
</dbReference>
<keyword evidence="2" id="KW-1185">Reference proteome</keyword>
<comment type="caution">
    <text evidence="1">The sequence shown here is derived from an EMBL/GenBank/DDBJ whole genome shotgun (WGS) entry which is preliminary data.</text>
</comment>
<accession>A0A496PME6</accession>
<sequence length="275" mass="31974">MDPIPLATLLPPGLDPVRCKLHCAVFNGEVYPIDVLGQDPDGWQRWNSWRNVNDDFNRQFIFSLAQDRRDPTLWLFGGIWEVVRRRAEPRQHSYDIVLREDLMGAFIKRLYVRLALSGRNRRRNMEACLGAMTVSKIAEEPFYGDQFPGHDRIDHSLADIQAMVRQGRPDWRIALEHMKGVYVIHDEVTGEPYVGSAYGDTGLWQRWSHYALTLHGDNVALKAHLAAVGEDVYRRTMRFALLEFWSMRTDDQHVLDRESYWKSVLLSKTLGHNRN</sequence>
<dbReference type="InterPro" id="IPR035901">
    <property type="entry name" value="GIY-YIG_endonuc_sf"/>
</dbReference>
<dbReference type="Proteomes" id="UP000273119">
    <property type="component" value="Unassembled WGS sequence"/>
</dbReference>